<dbReference type="PANTHER" id="PTHR43738:SF2">
    <property type="entry name" value="ABC TRANSPORTER PERMEASE"/>
    <property type="match status" value="1"/>
</dbReference>
<feature type="domain" description="ABC3 transporter permease C-terminal" evidence="7">
    <location>
        <begin position="290"/>
        <end position="408"/>
    </location>
</feature>
<evidence type="ECO:0000256" key="1">
    <source>
        <dbReference type="ARBA" id="ARBA00004651"/>
    </source>
</evidence>
<keyword evidence="10" id="KW-1185">Reference proteome</keyword>
<feature type="transmembrane region" description="Helical" evidence="6">
    <location>
        <begin position="382"/>
        <end position="403"/>
    </location>
</feature>
<dbReference type="GO" id="GO:0005886">
    <property type="term" value="C:plasma membrane"/>
    <property type="evidence" value="ECO:0007669"/>
    <property type="project" value="UniProtKB-SubCell"/>
</dbReference>
<name>A0A063Y3N6_9GAMM</name>
<proteinExistence type="predicted"/>
<dbReference type="STRING" id="267850.ADINL_1815"/>
<dbReference type="OrthoDB" id="9784014at2"/>
<evidence type="ECO:0000313" key="9">
    <source>
        <dbReference type="EMBL" id="KDE39775.1"/>
    </source>
</evidence>
<feature type="transmembrane region" description="Helical" evidence="6">
    <location>
        <begin position="332"/>
        <end position="362"/>
    </location>
</feature>
<dbReference type="InterPro" id="IPR051125">
    <property type="entry name" value="ABC-4/HrtB_transporter"/>
</dbReference>
<keyword evidence="5 6" id="KW-0472">Membrane</keyword>
<feature type="transmembrane region" description="Helical" evidence="6">
    <location>
        <begin position="288"/>
        <end position="311"/>
    </location>
</feature>
<comment type="subcellular location">
    <subcellularLocation>
        <location evidence="1">Cell membrane</location>
        <topology evidence="1">Multi-pass membrane protein</topology>
    </subcellularLocation>
</comment>
<evidence type="ECO:0000256" key="3">
    <source>
        <dbReference type="ARBA" id="ARBA00022692"/>
    </source>
</evidence>
<comment type="caution">
    <text evidence="9">The sequence shown here is derived from an EMBL/GenBank/DDBJ whole genome shotgun (WGS) entry which is preliminary data.</text>
</comment>
<dbReference type="InterPro" id="IPR003838">
    <property type="entry name" value="ABC3_permease_C"/>
</dbReference>
<evidence type="ECO:0000256" key="6">
    <source>
        <dbReference type="SAM" id="Phobius"/>
    </source>
</evidence>
<reference evidence="9 10" key="1">
    <citation type="journal article" date="2005" name="Int. J. Syst. Evol. Microbiol.">
        <title>Nitrincola lacisaponensis gen. nov., sp. nov., a novel alkaliphilic bacterium isolated from an alkaline, saline lake.</title>
        <authorList>
            <person name="Dimitriu P.A."/>
            <person name="Shukla S.K."/>
            <person name="Conradt J."/>
            <person name="Marquez M.C."/>
            <person name="Ventosa A."/>
            <person name="Maglia A."/>
            <person name="Peyton B.M."/>
            <person name="Pinkart H.C."/>
            <person name="Mormile M.R."/>
        </authorList>
    </citation>
    <scope>NUCLEOTIDE SEQUENCE [LARGE SCALE GENOMIC DNA]</scope>
    <source>
        <strain evidence="9 10">4CA</strain>
    </source>
</reference>
<evidence type="ECO:0000259" key="8">
    <source>
        <dbReference type="Pfam" id="PF12704"/>
    </source>
</evidence>
<dbReference type="EMBL" id="JMSZ01000024">
    <property type="protein sequence ID" value="KDE39775.1"/>
    <property type="molecule type" value="Genomic_DNA"/>
</dbReference>
<sequence>MLMLALRSLWNRRGTAALTLLTIAISVLLLTGVDKLRQDARQGFFNTVSGTDLIVGARSGSLPLLLYSVFNIGQPTNNIRWSSYQQIAEHDQVAWSIPITLGDSHRGFRVVGTTEDYFKHYRFGQQQPLQFSQGQAFDDLFDVVIGAEVARALKYELGDRVVIAHGLGPGSFANHDDKPFQVSGILQPTGTPVDRNLLISLSAWEAIHLDWRAGTRIPGLNVSKDEAREMDLTPKQITAFLLGLESRISTFHLQRAINNFRAEPLQAILPGVALQELWQVMSIAERTLLIISACVVFAGFTGMLGMLLTSLNERRRELAVLRAVGASPLRIVALLLFEAMLLTFLGILLGMLLLTLLTLGIQDWLALEYGIFLSNPGWPTGTQWWLLGAVQCAGLITGLIPAWRAYRYTLADGLTPRL</sequence>
<dbReference type="Proteomes" id="UP000027318">
    <property type="component" value="Unassembled WGS sequence"/>
</dbReference>
<evidence type="ECO:0000256" key="2">
    <source>
        <dbReference type="ARBA" id="ARBA00022475"/>
    </source>
</evidence>
<evidence type="ECO:0000256" key="4">
    <source>
        <dbReference type="ARBA" id="ARBA00022989"/>
    </source>
</evidence>
<evidence type="ECO:0000256" key="5">
    <source>
        <dbReference type="ARBA" id="ARBA00023136"/>
    </source>
</evidence>
<keyword evidence="4 6" id="KW-1133">Transmembrane helix</keyword>
<dbReference type="PATRIC" id="fig|267850.7.peg.1785"/>
<dbReference type="PANTHER" id="PTHR43738">
    <property type="entry name" value="ABC TRANSPORTER, MEMBRANE PROTEIN"/>
    <property type="match status" value="1"/>
</dbReference>
<feature type="domain" description="MacB-like periplasmic core" evidence="8">
    <location>
        <begin position="17"/>
        <end position="207"/>
    </location>
</feature>
<dbReference type="Pfam" id="PF12704">
    <property type="entry name" value="MacB_PCD"/>
    <property type="match status" value="1"/>
</dbReference>
<dbReference type="InterPro" id="IPR025857">
    <property type="entry name" value="MacB_PCD"/>
</dbReference>
<dbReference type="AlphaFoldDB" id="A0A063Y3N6"/>
<accession>A0A063Y3N6</accession>
<gene>
    <name evidence="9" type="ORF">ADINL_1815</name>
</gene>
<dbReference type="RefSeq" id="WP_036546720.1">
    <property type="nucleotide sequence ID" value="NZ_JMSZ01000024.1"/>
</dbReference>
<evidence type="ECO:0000259" key="7">
    <source>
        <dbReference type="Pfam" id="PF02687"/>
    </source>
</evidence>
<keyword evidence="3 6" id="KW-0812">Transmembrane</keyword>
<protein>
    <submittedName>
        <fullName evidence="9">ABC-type antimicrobial peptide transport system, permease component</fullName>
    </submittedName>
</protein>
<dbReference type="Pfam" id="PF02687">
    <property type="entry name" value="FtsX"/>
    <property type="match status" value="1"/>
</dbReference>
<evidence type="ECO:0000313" key="10">
    <source>
        <dbReference type="Proteomes" id="UP000027318"/>
    </source>
</evidence>
<organism evidence="9 10">
    <name type="scientific">Nitrincola lacisaponensis</name>
    <dbReference type="NCBI Taxonomy" id="267850"/>
    <lineage>
        <taxon>Bacteria</taxon>
        <taxon>Pseudomonadati</taxon>
        <taxon>Pseudomonadota</taxon>
        <taxon>Gammaproteobacteria</taxon>
        <taxon>Oceanospirillales</taxon>
        <taxon>Oceanospirillaceae</taxon>
        <taxon>Nitrincola</taxon>
    </lineage>
</organism>
<keyword evidence="2" id="KW-1003">Cell membrane</keyword>